<accession>A0A929PXQ0</accession>
<organism evidence="5 6">
    <name type="scientific">Mucilaginibacter myungsuensis</name>
    <dbReference type="NCBI Taxonomy" id="649104"/>
    <lineage>
        <taxon>Bacteria</taxon>
        <taxon>Pseudomonadati</taxon>
        <taxon>Bacteroidota</taxon>
        <taxon>Sphingobacteriia</taxon>
        <taxon>Sphingobacteriales</taxon>
        <taxon>Sphingobacteriaceae</taxon>
        <taxon>Mucilaginibacter</taxon>
    </lineage>
</organism>
<keyword evidence="6" id="KW-1185">Reference proteome</keyword>
<dbReference type="InterPro" id="IPR013785">
    <property type="entry name" value="Aldolase_TIM"/>
</dbReference>
<dbReference type="GO" id="GO:0004553">
    <property type="term" value="F:hydrolase activity, hydrolyzing O-glycosyl compounds"/>
    <property type="evidence" value="ECO:0007669"/>
    <property type="project" value="InterPro"/>
</dbReference>
<dbReference type="AlphaFoldDB" id="A0A929PXQ0"/>
<dbReference type="PANTHER" id="PTHR11452:SF75">
    <property type="entry name" value="ALPHA-GALACTOSIDASE MEL1"/>
    <property type="match status" value="1"/>
</dbReference>
<comment type="caution">
    <text evidence="5">The sequence shown here is derived from an EMBL/GenBank/DDBJ whole genome shotgun (WGS) entry which is preliminary data.</text>
</comment>
<name>A0A929PXQ0_9SPHI</name>
<dbReference type="InterPro" id="IPR002241">
    <property type="entry name" value="Glyco_hydro_27"/>
</dbReference>
<proteinExistence type="inferred from homology"/>
<reference evidence="5" key="1">
    <citation type="submission" date="2020-10" db="EMBL/GenBank/DDBJ databases">
        <title>Mucilaginibacter mali sp. nov., isolated from rhizosphere soil of apple orchard.</title>
        <authorList>
            <person name="Lee J.-S."/>
            <person name="Kim H.S."/>
            <person name="Kim J.-S."/>
        </authorList>
    </citation>
    <scope>NUCLEOTIDE SEQUENCE</scope>
    <source>
        <strain evidence="5">KCTC 22746</strain>
    </source>
</reference>
<protein>
    <submittedName>
        <fullName evidence="5">Alpha-galactosidase</fullName>
    </submittedName>
</protein>
<keyword evidence="3" id="KW-0326">Glycosidase</keyword>
<keyword evidence="2" id="KW-0378">Hydrolase</keyword>
<evidence type="ECO:0000313" key="6">
    <source>
        <dbReference type="Proteomes" id="UP000622475"/>
    </source>
</evidence>
<evidence type="ECO:0000256" key="1">
    <source>
        <dbReference type="ARBA" id="ARBA00009743"/>
    </source>
</evidence>
<evidence type="ECO:0000313" key="5">
    <source>
        <dbReference type="EMBL" id="MBE9662630.1"/>
    </source>
</evidence>
<dbReference type="EMBL" id="JADFFL010000004">
    <property type="protein sequence ID" value="MBE9662630.1"/>
    <property type="molecule type" value="Genomic_DNA"/>
</dbReference>
<dbReference type="PANTHER" id="PTHR11452">
    <property type="entry name" value="ALPHA-GALACTOSIDASE/ALPHA-N-ACETYLGALACTOSAMINIDASE"/>
    <property type="match status" value="1"/>
</dbReference>
<dbReference type="SUPFAM" id="SSF51445">
    <property type="entry name" value="(Trans)glycosidases"/>
    <property type="match status" value="1"/>
</dbReference>
<comment type="similarity">
    <text evidence="1">Belongs to the glycosyl hydrolase 27 family.</text>
</comment>
<gene>
    <name evidence="5" type="ORF">IRJ16_12115</name>
</gene>
<evidence type="ECO:0000256" key="3">
    <source>
        <dbReference type="ARBA" id="ARBA00023295"/>
    </source>
</evidence>
<dbReference type="Gene3D" id="3.20.20.70">
    <property type="entry name" value="Aldolase class I"/>
    <property type="match status" value="1"/>
</dbReference>
<evidence type="ECO:0000256" key="2">
    <source>
        <dbReference type="ARBA" id="ARBA00022801"/>
    </source>
</evidence>
<keyword evidence="4" id="KW-0732">Signal</keyword>
<feature type="chain" id="PRO_5037987865" evidence="4">
    <location>
        <begin position="28"/>
        <end position="683"/>
    </location>
</feature>
<feature type="signal peptide" evidence="4">
    <location>
        <begin position="1"/>
        <end position="27"/>
    </location>
</feature>
<sequence length="683" mass="75814">MLSTFYKTALTAFALLTTMFISTKAVAQHKVLPFGNNEALVINIAKGTYSIRCKNNLIINGTTAAFSSNGKNYQTNYYAKHSLVTSAVTDKLGKGKHYTLISEAADKPTMLQHFYCYPNRDFVVTALEIQGESLSSNYMAPVMVGEADLRAGTKLSTLFVPYDNDTFIRYSSIKLSDKDNTSAEVGVVYDSVSRKGLIIGSLEHDVWKSGVTTAGTTGKITKLQAWAGYSDVKVTRDSMSHGYLSGNSIVSPKMFIGYFNDWRDGLEAYGKAGSLVEGRYIKPWTKATPVGWNSWGVIAEHLTYDKAAGVVDFFDKQLPKFRNEDGKAYIDLDSYWDNMTRGGLNGDVSELKDFVAYCHSKNLEPGVYWAPFTDWGYKSTDKNRKAEGGDYKFADMWTKTAKGYHNLDGARALDPTHPGTKQRIAFVIGKLKECGFKMIKIDFLGHGAAESTKFYDPKITTGMQAYRIGMEAITDALDNQMLVYAAISPSLATAKYAHMRRIACDSWKSIKDTHYTLNAVTYGWWQTYLYDYIDADHLVFEKETLGANKARLVSGLISGPVILGDDYSKSADWQAQVAKWLQLPEVKTLIKSGKAFKPVDGNAGDGTAQAFIRKDATCWYLAVFNYQKKAADLQLDLKRLGLNPTGNYHAVEILDGKQAILSKQFNASFTAEGAYLFKITAKK</sequence>
<dbReference type="GO" id="GO:0005975">
    <property type="term" value="P:carbohydrate metabolic process"/>
    <property type="evidence" value="ECO:0007669"/>
    <property type="project" value="InterPro"/>
</dbReference>
<dbReference type="Proteomes" id="UP000622475">
    <property type="component" value="Unassembled WGS sequence"/>
</dbReference>
<dbReference type="InterPro" id="IPR017853">
    <property type="entry name" value="GH"/>
</dbReference>
<evidence type="ECO:0000256" key="4">
    <source>
        <dbReference type="SAM" id="SignalP"/>
    </source>
</evidence>